<dbReference type="InterPro" id="IPR011042">
    <property type="entry name" value="6-blade_b-propeller_TolB-like"/>
</dbReference>
<feature type="domain" description="OmpA-like" evidence="6">
    <location>
        <begin position="572"/>
        <end position="686"/>
    </location>
</feature>
<keyword evidence="8" id="KW-1185">Reference proteome</keyword>
<dbReference type="PANTHER" id="PTHR30329:SF21">
    <property type="entry name" value="LIPOPROTEIN YIAD-RELATED"/>
    <property type="match status" value="1"/>
</dbReference>
<dbReference type="EMBL" id="JALBGC010000003">
    <property type="protein sequence ID" value="MCI1187822.1"/>
    <property type="molecule type" value="Genomic_DNA"/>
</dbReference>
<feature type="chain" id="PRO_5040795070" evidence="5">
    <location>
        <begin position="23"/>
        <end position="686"/>
    </location>
</feature>
<dbReference type="Proteomes" id="UP001139193">
    <property type="component" value="Unassembled WGS sequence"/>
</dbReference>
<dbReference type="GO" id="GO:0009279">
    <property type="term" value="C:cell outer membrane"/>
    <property type="evidence" value="ECO:0007669"/>
    <property type="project" value="UniProtKB-SubCell"/>
</dbReference>
<dbReference type="SUPFAM" id="SSF82171">
    <property type="entry name" value="DPP6 N-terminal domain-like"/>
    <property type="match status" value="1"/>
</dbReference>
<gene>
    <name evidence="7" type="ORF">MON38_10355</name>
</gene>
<evidence type="ECO:0000256" key="2">
    <source>
        <dbReference type="ARBA" id="ARBA00023136"/>
    </source>
</evidence>
<dbReference type="Gene3D" id="2.60.40.1120">
    <property type="entry name" value="Carboxypeptidase-like, regulatory domain"/>
    <property type="match status" value="1"/>
</dbReference>
<dbReference type="PANTHER" id="PTHR30329">
    <property type="entry name" value="STATOR ELEMENT OF FLAGELLAR MOTOR COMPLEX"/>
    <property type="match status" value="1"/>
</dbReference>
<organism evidence="7 8">
    <name type="scientific">Hymenobacter cyanobacteriorum</name>
    <dbReference type="NCBI Taxonomy" id="2926463"/>
    <lineage>
        <taxon>Bacteria</taxon>
        <taxon>Pseudomonadati</taxon>
        <taxon>Bacteroidota</taxon>
        <taxon>Cytophagia</taxon>
        <taxon>Cytophagales</taxon>
        <taxon>Hymenobacteraceae</taxon>
        <taxon>Hymenobacter</taxon>
    </lineage>
</organism>
<dbReference type="Gene3D" id="1.25.40.10">
    <property type="entry name" value="Tetratricopeptide repeat domain"/>
    <property type="match status" value="1"/>
</dbReference>
<evidence type="ECO:0000256" key="1">
    <source>
        <dbReference type="ARBA" id="ARBA00004442"/>
    </source>
</evidence>
<feature type="signal peptide" evidence="5">
    <location>
        <begin position="1"/>
        <end position="22"/>
    </location>
</feature>
<dbReference type="InterPro" id="IPR008969">
    <property type="entry name" value="CarboxyPept-like_regulatory"/>
</dbReference>
<dbReference type="InterPro" id="IPR050330">
    <property type="entry name" value="Bact_OuterMem_StrucFunc"/>
</dbReference>
<dbReference type="RefSeq" id="WP_241936096.1">
    <property type="nucleotide sequence ID" value="NZ_JALBGC010000003.1"/>
</dbReference>
<dbReference type="CDD" id="cd07185">
    <property type="entry name" value="OmpA_C-like"/>
    <property type="match status" value="1"/>
</dbReference>
<sequence>MTHHYRYLLGALLTVALAPAHAQSVPFTSARIPNKELLKIATRAIKAGEEDYKASPPRYAAALPHFLEAQKINPSNGGLNLEIGDCYLNMGDKAGALPYLQKAAELETGPAAPRAHYVLGRAYQLSARWAEALKEFERARPVANTAVKKGQPTADAVTTDVNRRLAECKAGQHLTQHPLRLFVDNLGPTVNSPEDELNPLVTADESGLFLTSHRAGALGGAKNTNGRGQLPDVYHTTRSGQDWGPARTLNAPVNSDKADVAVAASADGQRLLLHADGDDGDLSETHLTASGWSKPHALGSHINTKYRETSATFSPDGRYVYFVSDKPEGSLGGRDIYRAEIDGKTPPVNLGSAINTPYDEEGVFMQPDGKTLLFSSQGHGTMGGFDVFKSVYENGKWSEPENLGWPLNTPNDELFFTTTASGRYGYFASDRPGGTGGLDLYRVTFLGAEKQPLLDQDNRLVSDQPRLTRESRPALVVPVVTPTVTLLKGVVTDISNQQPVAAQLDVINNASGQTIGTFQTTPNGRYLLPLPSGTNYAVVVHHDNFLAYFDNMNLPSDAGYAETKHDVRLQKMEPGSNVVLQNVFFVPGQDVLRPESTPELNRLLQLLSDNSRLKVHLAGHTDEAGSDHQNQDLSQRRVQAIMAYLVAHKIKAERLTATGYGATVPYNDTEAGRKLSCRTEFKVVSR</sequence>
<comment type="subcellular location">
    <subcellularLocation>
        <location evidence="1">Cell outer membrane</location>
    </subcellularLocation>
</comment>
<dbReference type="AlphaFoldDB" id="A0A9X2AFF7"/>
<evidence type="ECO:0000259" key="6">
    <source>
        <dbReference type="PROSITE" id="PS51123"/>
    </source>
</evidence>
<proteinExistence type="predicted"/>
<name>A0A9X2AFF7_9BACT</name>
<keyword evidence="3" id="KW-0998">Cell outer membrane</keyword>
<dbReference type="SMART" id="SM00028">
    <property type="entry name" value="TPR"/>
    <property type="match status" value="2"/>
</dbReference>
<dbReference type="Gene3D" id="2.120.10.30">
    <property type="entry name" value="TolB, C-terminal domain"/>
    <property type="match status" value="1"/>
</dbReference>
<dbReference type="PROSITE" id="PS51123">
    <property type="entry name" value="OMPA_2"/>
    <property type="match status" value="1"/>
</dbReference>
<comment type="caution">
    <text evidence="7">The sequence shown here is derived from an EMBL/GenBank/DDBJ whole genome shotgun (WGS) entry which is preliminary data.</text>
</comment>
<evidence type="ECO:0000256" key="3">
    <source>
        <dbReference type="ARBA" id="ARBA00023237"/>
    </source>
</evidence>
<reference evidence="7" key="1">
    <citation type="submission" date="2022-03" db="EMBL/GenBank/DDBJ databases">
        <title>Bacterial whole genome sequence for Hymenobacter sp. DH14.</title>
        <authorList>
            <person name="Le V."/>
        </authorList>
    </citation>
    <scope>NUCLEOTIDE SEQUENCE</scope>
    <source>
        <strain evidence="7">DH14</strain>
    </source>
</reference>
<dbReference type="InterPro" id="IPR011659">
    <property type="entry name" value="WD40"/>
</dbReference>
<dbReference type="InterPro" id="IPR019734">
    <property type="entry name" value="TPR_rpt"/>
</dbReference>
<evidence type="ECO:0000256" key="4">
    <source>
        <dbReference type="PROSITE-ProRule" id="PRU00473"/>
    </source>
</evidence>
<dbReference type="SUPFAM" id="SSF48452">
    <property type="entry name" value="TPR-like"/>
    <property type="match status" value="1"/>
</dbReference>
<dbReference type="Pfam" id="PF00691">
    <property type="entry name" value="OmpA"/>
    <property type="match status" value="1"/>
</dbReference>
<accession>A0A9X2AFF7</accession>
<dbReference type="InterPro" id="IPR036737">
    <property type="entry name" value="OmpA-like_sf"/>
</dbReference>
<dbReference type="SUPFAM" id="SSF103088">
    <property type="entry name" value="OmpA-like"/>
    <property type="match status" value="1"/>
</dbReference>
<dbReference type="PRINTS" id="PR01021">
    <property type="entry name" value="OMPADOMAIN"/>
</dbReference>
<dbReference type="InterPro" id="IPR006665">
    <property type="entry name" value="OmpA-like"/>
</dbReference>
<evidence type="ECO:0000313" key="7">
    <source>
        <dbReference type="EMBL" id="MCI1187822.1"/>
    </source>
</evidence>
<evidence type="ECO:0000313" key="8">
    <source>
        <dbReference type="Proteomes" id="UP001139193"/>
    </source>
</evidence>
<dbReference type="Gene3D" id="3.30.1330.60">
    <property type="entry name" value="OmpA-like domain"/>
    <property type="match status" value="1"/>
</dbReference>
<dbReference type="SUPFAM" id="SSF49464">
    <property type="entry name" value="Carboxypeptidase regulatory domain-like"/>
    <property type="match status" value="1"/>
</dbReference>
<evidence type="ECO:0000256" key="5">
    <source>
        <dbReference type="SAM" id="SignalP"/>
    </source>
</evidence>
<dbReference type="InterPro" id="IPR011990">
    <property type="entry name" value="TPR-like_helical_dom_sf"/>
</dbReference>
<keyword evidence="2 4" id="KW-0472">Membrane</keyword>
<dbReference type="InterPro" id="IPR006664">
    <property type="entry name" value="OMP_bac"/>
</dbReference>
<dbReference type="Pfam" id="PF07676">
    <property type="entry name" value="PD40"/>
    <property type="match status" value="2"/>
</dbReference>
<protein>
    <submittedName>
        <fullName evidence="7">OmpA family protein</fullName>
    </submittedName>
</protein>
<keyword evidence="5" id="KW-0732">Signal</keyword>